<accession>A0A8I0P488</accession>
<sequence>MAAIPAIAAIVAAVIAARSAKIAKRSELEAQRLRELEARISEKKYDTYKPMINTLKDMLDRRAVDEDTLRSHISEFATWVAIFGSDEAVESFHNFMQASFNPPPPIVYMRLYADFVLSARRDMGYPDTSSTRKQILGARITDVHTHPLFSQIDKPFADLCRDAGWTPPWL</sequence>
<reference evidence="1 2" key="1">
    <citation type="submission" date="2020-10" db="EMBL/GenBank/DDBJ databases">
        <title>Sequencing the genomes of 1000 actinobacteria strains.</title>
        <authorList>
            <person name="Klenk H.-P."/>
        </authorList>
    </citation>
    <scope>NUCLEOTIDE SEQUENCE [LARGE SCALE GENOMIC DNA]</scope>
    <source>
        <strain evidence="1 2">DSM 41803</strain>
    </source>
</reference>
<name>A0A8I0P488_9ACTN</name>
<dbReference type="Proteomes" id="UP000629287">
    <property type="component" value="Unassembled WGS sequence"/>
</dbReference>
<evidence type="ECO:0000313" key="2">
    <source>
        <dbReference type="Proteomes" id="UP000629287"/>
    </source>
</evidence>
<protein>
    <submittedName>
        <fullName evidence="1">Uncharacterized protein</fullName>
    </submittedName>
</protein>
<dbReference type="RefSeq" id="WP_159026225.1">
    <property type="nucleotide sequence ID" value="NZ_JADBGF010000001.1"/>
</dbReference>
<dbReference type="AlphaFoldDB" id="A0A8I0P488"/>
<gene>
    <name evidence="1" type="ORF">H4687_004099</name>
</gene>
<comment type="caution">
    <text evidence="1">The sequence shown here is derived from an EMBL/GenBank/DDBJ whole genome shotgun (WGS) entry which is preliminary data.</text>
</comment>
<keyword evidence="2" id="KW-1185">Reference proteome</keyword>
<organism evidence="1 2">
    <name type="scientific">Streptomyces stelliscabiei</name>
    <dbReference type="NCBI Taxonomy" id="146820"/>
    <lineage>
        <taxon>Bacteria</taxon>
        <taxon>Bacillati</taxon>
        <taxon>Actinomycetota</taxon>
        <taxon>Actinomycetes</taxon>
        <taxon>Kitasatosporales</taxon>
        <taxon>Streptomycetaceae</taxon>
        <taxon>Streptomyces</taxon>
    </lineage>
</organism>
<dbReference type="OrthoDB" id="4231797at2"/>
<dbReference type="EMBL" id="JADBGF010000001">
    <property type="protein sequence ID" value="MBE1597970.1"/>
    <property type="molecule type" value="Genomic_DNA"/>
</dbReference>
<dbReference type="GeneID" id="86828662"/>
<evidence type="ECO:0000313" key="1">
    <source>
        <dbReference type="EMBL" id="MBE1597970.1"/>
    </source>
</evidence>
<proteinExistence type="predicted"/>